<evidence type="ECO:0000313" key="2">
    <source>
        <dbReference type="Proteomes" id="UP000798662"/>
    </source>
</evidence>
<accession>A0ACC3C309</accession>
<name>A0ACC3C309_PYRYE</name>
<protein>
    <submittedName>
        <fullName evidence="1">Uncharacterized protein</fullName>
    </submittedName>
</protein>
<comment type="caution">
    <text evidence="1">The sequence shown here is derived from an EMBL/GenBank/DDBJ whole genome shotgun (WGS) entry which is preliminary data.</text>
</comment>
<keyword evidence="2" id="KW-1185">Reference proteome</keyword>
<evidence type="ECO:0000313" key="1">
    <source>
        <dbReference type="EMBL" id="KAK1864585.1"/>
    </source>
</evidence>
<reference evidence="1" key="1">
    <citation type="submission" date="2019-11" db="EMBL/GenBank/DDBJ databases">
        <title>Nori genome reveals adaptations in red seaweeds to the harsh intertidal environment.</title>
        <authorList>
            <person name="Wang D."/>
            <person name="Mao Y."/>
        </authorList>
    </citation>
    <scope>NUCLEOTIDE SEQUENCE</scope>
    <source>
        <tissue evidence="1">Gametophyte</tissue>
    </source>
</reference>
<dbReference type="Proteomes" id="UP000798662">
    <property type="component" value="Chromosome 2"/>
</dbReference>
<gene>
    <name evidence="1" type="ORF">I4F81_007130</name>
</gene>
<proteinExistence type="predicted"/>
<sequence length="729" mass="74706">MAASASASGTASDPLSAVYDDKDGAAAAAATIEDANVDDEDAPSGDESAALPPPPPPPVGDAPIPAGAVVEAWLNGRLRLGVVTEATPTGVLARLAADAPLPSSPPAAAATPVSRGELVAVWPPTLAPDVPADGGAAAILDGARTLLRSTPPRALSLDHVYAAARAFKKGDPRGVVTAAAVARELFPPGGGRRRPAAAVDATPATATAAAALLLAADGLRWKRAPGGGWRALPPSVVSTRGTGSFVSAARVAADAHSTASAMAEASGSPGKVAVAAATVPSSSSAGMLSRAGVKALWKRQHLDIVRALEIAAASDAVPRGAGAAAMTGLGYTPTAAEAARLLRDIGFCVMSGWTFPPDVLDEARRLRAAARRRRSGFATGATAVGRGRRNCLPSRGGVWAVDDPAARFLDDAFTIRRVRAKSVADRDVWRVTVHIADVDAVVGAGTAMDTLACERGESLYLPARPLHMLPAAAMEGAGFSKELPTETVAVQMDVDVGTRTLVDWDVFLGVVGPVRRLTYDGLNAALSDARKAPRSSVRLDEDGATTSEGSASGELRALAAVADGPGATATPTITPFRRTRAHTTVSTLLSTAGGLFRRHATSVGVPLPERPGASTHAARCGTAPLRRYADLVTQRQLKAALLSSIPSVPRRSPLGRRRIASLRTWLERRHVESGRLVAERRRAALYDAFAGACEAQVAAAGGGTASVEGIVRRVDPVGFVVTGEVVEVL</sequence>
<organism evidence="1 2">
    <name type="scientific">Pyropia yezoensis</name>
    <name type="common">Susabi-nori</name>
    <name type="synonym">Porphyra yezoensis</name>
    <dbReference type="NCBI Taxonomy" id="2788"/>
    <lineage>
        <taxon>Eukaryota</taxon>
        <taxon>Rhodophyta</taxon>
        <taxon>Bangiophyceae</taxon>
        <taxon>Bangiales</taxon>
        <taxon>Bangiaceae</taxon>
        <taxon>Pyropia</taxon>
    </lineage>
</organism>
<dbReference type="EMBL" id="CM020619">
    <property type="protein sequence ID" value="KAK1864585.1"/>
    <property type="molecule type" value="Genomic_DNA"/>
</dbReference>